<dbReference type="Proteomes" id="UP000449710">
    <property type="component" value="Unassembled WGS sequence"/>
</dbReference>
<dbReference type="CDD" id="cd17040">
    <property type="entry name" value="Ubl_MoaD_like"/>
    <property type="match status" value="1"/>
</dbReference>
<protein>
    <submittedName>
        <fullName evidence="1">MoaD/ThiS family protein</fullName>
    </submittedName>
</protein>
<keyword evidence="2" id="KW-1185">Reference proteome</keyword>
<comment type="caution">
    <text evidence="1">The sequence shown here is derived from an EMBL/GenBank/DDBJ whole genome shotgun (WGS) entry which is preliminary data.</text>
</comment>
<accession>A0AA44BEY6</accession>
<evidence type="ECO:0000313" key="2">
    <source>
        <dbReference type="Proteomes" id="UP000449710"/>
    </source>
</evidence>
<organism evidence="1 2">
    <name type="scientific">Isachenkonia alkalipeptolytica</name>
    <dbReference type="NCBI Taxonomy" id="2565777"/>
    <lineage>
        <taxon>Bacteria</taxon>
        <taxon>Bacillati</taxon>
        <taxon>Bacillota</taxon>
        <taxon>Clostridia</taxon>
        <taxon>Eubacteriales</taxon>
        <taxon>Clostridiaceae</taxon>
        <taxon>Isachenkonia</taxon>
    </lineage>
</organism>
<dbReference type="InterPro" id="IPR003749">
    <property type="entry name" value="ThiS/MoaD-like"/>
</dbReference>
<dbReference type="Pfam" id="PF02597">
    <property type="entry name" value="ThiS"/>
    <property type="match status" value="1"/>
</dbReference>
<dbReference type="EMBL" id="SUMG01000025">
    <property type="protein sequence ID" value="NBG89443.1"/>
    <property type="molecule type" value="Genomic_DNA"/>
</dbReference>
<dbReference type="RefSeq" id="WP_160723126.1">
    <property type="nucleotide sequence ID" value="NZ_SUMG01000025.1"/>
</dbReference>
<dbReference type="Gene3D" id="3.10.20.30">
    <property type="match status" value="1"/>
</dbReference>
<proteinExistence type="predicted"/>
<dbReference type="AlphaFoldDB" id="A0AA44BEY6"/>
<dbReference type="InterPro" id="IPR016155">
    <property type="entry name" value="Mopterin_synth/thiamin_S_b"/>
</dbReference>
<name>A0AA44BEY6_9CLOT</name>
<evidence type="ECO:0000313" key="1">
    <source>
        <dbReference type="EMBL" id="NBG89443.1"/>
    </source>
</evidence>
<dbReference type="InterPro" id="IPR012675">
    <property type="entry name" value="Beta-grasp_dom_sf"/>
</dbReference>
<dbReference type="SUPFAM" id="SSF54285">
    <property type="entry name" value="MoaD/ThiS"/>
    <property type="match status" value="1"/>
</dbReference>
<gene>
    <name evidence="1" type="ORF">ISALK_13180</name>
</gene>
<sequence length="79" mass="8878">MEVRVKYFGFEPVEEAFCVTLPEGATVKDLLDQLKKERTAEEKTTLDNSTIMVNEIKSHRKTLLSDQDKVLILIPLGGG</sequence>
<reference evidence="1 2" key="1">
    <citation type="submission" date="2019-04" db="EMBL/GenBank/DDBJ databases">
        <title>Isachenkonia alkalipeptolytica gen. nov. sp. nov. a new anaerobic, alkiliphilic organothrophic bacterium capable to reduce synthesized ferrihydrite isolated from a soda lake.</title>
        <authorList>
            <person name="Toshchakov S.V."/>
            <person name="Zavarzina D.G."/>
            <person name="Zhilina T.N."/>
            <person name="Kostrikina N.A."/>
            <person name="Kublanov I.V."/>
        </authorList>
    </citation>
    <scope>NUCLEOTIDE SEQUENCE [LARGE SCALE GENOMIC DNA]</scope>
    <source>
        <strain evidence="1 2">Z-1701</strain>
    </source>
</reference>